<feature type="transmembrane region" description="Helical" evidence="8">
    <location>
        <begin position="158"/>
        <end position="177"/>
    </location>
</feature>
<dbReference type="EMBL" id="QRVL01000010">
    <property type="protein sequence ID" value="RGS38835.1"/>
    <property type="molecule type" value="Genomic_DNA"/>
</dbReference>
<evidence type="ECO:0000256" key="2">
    <source>
        <dbReference type="ARBA" id="ARBA00004936"/>
    </source>
</evidence>
<feature type="compositionally biased region" description="Basic and acidic residues" evidence="7">
    <location>
        <begin position="720"/>
        <end position="743"/>
    </location>
</feature>
<dbReference type="SUPFAM" id="SSF81296">
    <property type="entry name" value="E set domains"/>
    <property type="match status" value="1"/>
</dbReference>
<dbReference type="Proteomes" id="UP000266172">
    <property type="component" value="Unassembled WGS sequence"/>
</dbReference>
<name>A0A395V9G6_9FIRM</name>
<evidence type="ECO:0000313" key="12">
    <source>
        <dbReference type="Proteomes" id="UP000266172"/>
    </source>
</evidence>
<reference evidence="11 12" key="1">
    <citation type="submission" date="2018-08" db="EMBL/GenBank/DDBJ databases">
        <title>A genome reference for cultivated species of the human gut microbiota.</title>
        <authorList>
            <person name="Zou Y."/>
            <person name="Xue W."/>
            <person name="Luo G."/>
        </authorList>
    </citation>
    <scope>NUCLEOTIDE SEQUENCE [LARGE SCALE GENOMIC DNA]</scope>
    <source>
        <strain evidence="11 12">AF22-12AC</strain>
    </source>
</reference>
<organism evidence="11 12">
    <name type="scientific">Roseburia hominis</name>
    <dbReference type="NCBI Taxonomy" id="301301"/>
    <lineage>
        <taxon>Bacteria</taxon>
        <taxon>Bacillati</taxon>
        <taxon>Bacillota</taxon>
        <taxon>Clostridia</taxon>
        <taxon>Lachnospirales</taxon>
        <taxon>Lachnospiraceae</taxon>
        <taxon>Roseburia</taxon>
    </lineage>
</organism>
<proteinExistence type="predicted"/>
<feature type="domain" description="Sulfatase N-terminal" evidence="9">
    <location>
        <begin position="278"/>
        <end position="562"/>
    </location>
</feature>
<evidence type="ECO:0000256" key="5">
    <source>
        <dbReference type="ARBA" id="ARBA00022989"/>
    </source>
</evidence>
<evidence type="ECO:0000256" key="1">
    <source>
        <dbReference type="ARBA" id="ARBA00004651"/>
    </source>
</evidence>
<protein>
    <submittedName>
        <fullName evidence="11">LTA synthase family protein</fullName>
    </submittedName>
</protein>
<dbReference type="RefSeq" id="WP_118097731.1">
    <property type="nucleotide sequence ID" value="NZ_CAUFGO010000046.1"/>
</dbReference>
<dbReference type="SUPFAM" id="SSF53649">
    <property type="entry name" value="Alkaline phosphatase-like"/>
    <property type="match status" value="1"/>
</dbReference>
<keyword evidence="5 8" id="KW-1133">Transmembrane helix</keyword>
<dbReference type="InterPro" id="IPR000917">
    <property type="entry name" value="Sulfatase_N"/>
</dbReference>
<sequence>MKKLFNSLKEKLAPLSSKLQALKSILPQKKPHSEKYYKRIAFLNKYSLIFHFLLACLLILAVETISRRDFVSAITFISNHTLAFLYNALIIFASLSLVYLTKYRTQMRILISGLWIFLGTVNGLILSNRVTPFSYTDLKCLPDLFAMQNTNYFTAEEATMVVAVVVAFFVILGLLFAKGPRYQGTRHTVLGPVSIAALILIGLPITTQAAQSSNILASYFANIAQGYSDYGFVYGFSTSVVGRGMDKPEDYSEETVDAINTLVDSASSPTTVSTGSEPNIICVLLESFCDPYEVNFLNMSEDPIPNFHNLEANYSTGYLTVPVVGAGTANTEFEVLTGMSMQYFGTGEYPYKTILKQTDCESIAADLSQIGYGTHVVHNNTATFYSRNNAFSMMGFDTFTSKECMNISQYTPNGNWPTDDVLVQETVKAMNATENQSDFVYTITVEGHGDYPTEKVLENPDILVSGAADEASNNQWEYYVNMIHEVDDFIGDLITAVDRRGEDTIIVFFGDHLPTMGLTDTDMKSGDIFKTKYITWNNMGLAKKDADLTAYQLLAHITDQAGIHEGTMFRYHQTQTASETYLSGLEDLQYDLLYGKRYSYGGEDRFPASDLVMDVEDVTVSSVRKNTSNNTLTVYGANFTKNTKIFVNGNKVPTTFLTSNLITTSLDNVQNGDTITVNILGSKSLLLRAGTGEVVYEDPDIVPETEDPTEIPDTTATEMKNTETESSETKNSETESSEMKNTETEGSETGSSETTSKTDSSAVTSEAASDSNN</sequence>
<comment type="caution">
    <text evidence="11">The sequence shown here is derived from an EMBL/GenBank/DDBJ whole genome shotgun (WGS) entry which is preliminary data.</text>
</comment>
<feature type="compositionally biased region" description="Low complexity" evidence="7">
    <location>
        <begin position="747"/>
        <end position="761"/>
    </location>
</feature>
<feature type="transmembrane region" description="Helical" evidence="8">
    <location>
        <begin position="82"/>
        <end position="100"/>
    </location>
</feature>
<dbReference type="PANTHER" id="PTHR47371">
    <property type="entry name" value="LIPOTEICHOIC ACID SYNTHASE"/>
    <property type="match status" value="1"/>
</dbReference>
<dbReference type="PANTHER" id="PTHR47371:SF3">
    <property type="entry name" value="PHOSPHOGLYCEROL TRANSFERASE I"/>
    <property type="match status" value="1"/>
</dbReference>
<evidence type="ECO:0000256" key="6">
    <source>
        <dbReference type="ARBA" id="ARBA00023136"/>
    </source>
</evidence>
<accession>A0A395V9G6</accession>
<dbReference type="CDD" id="cd16015">
    <property type="entry name" value="LTA_synthase"/>
    <property type="match status" value="1"/>
</dbReference>
<evidence type="ECO:0000256" key="7">
    <source>
        <dbReference type="SAM" id="MobiDB-lite"/>
    </source>
</evidence>
<feature type="transmembrane region" description="Helical" evidence="8">
    <location>
        <begin position="107"/>
        <end position="126"/>
    </location>
</feature>
<comment type="pathway">
    <text evidence="2">Cell wall biogenesis; lipoteichoic acid biosynthesis.</text>
</comment>
<evidence type="ECO:0000256" key="8">
    <source>
        <dbReference type="SAM" id="Phobius"/>
    </source>
</evidence>
<feature type="compositionally biased region" description="Polar residues" evidence="7">
    <location>
        <begin position="762"/>
        <end position="773"/>
    </location>
</feature>
<dbReference type="GO" id="GO:0005886">
    <property type="term" value="C:plasma membrane"/>
    <property type="evidence" value="ECO:0007669"/>
    <property type="project" value="UniProtKB-SubCell"/>
</dbReference>
<dbReference type="Pfam" id="PF01833">
    <property type="entry name" value="TIG"/>
    <property type="match status" value="1"/>
</dbReference>
<dbReference type="InterPro" id="IPR014756">
    <property type="entry name" value="Ig_E-set"/>
</dbReference>
<dbReference type="InterPro" id="IPR002909">
    <property type="entry name" value="IPT_dom"/>
</dbReference>
<feature type="compositionally biased region" description="Acidic residues" evidence="7">
    <location>
        <begin position="697"/>
        <end position="710"/>
    </location>
</feature>
<dbReference type="InterPro" id="IPR017850">
    <property type="entry name" value="Alkaline_phosphatase_core_sf"/>
</dbReference>
<dbReference type="AlphaFoldDB" id="A0A395V9G6"/>
<evidence type="ECO:0000256" key="3">
    <source>
        <dbReference type="ARBA" id="ARBA00022475"/>
    </source>
</evidence>
<feature type="transmembrane region" description="Helical" evidence="8">
    <location>
        <begin position="42"/>
        <end position="62"/>
    </location>
</feature>
<keyword evidence="3" id="KW-1003">Cell membrane</keyword>
<dbReference type="Gene3D" id="3.40.720.10">
    <property type="entry name" value="Alkaline Phosphatase, subunit A"/>
    <property type="match status" value="1"/>
</dbReference>
<evidence type="ECO:0000259" key="9">
    <source>
        <dbReference type="Pfam" id="PF00884"/>
    </source>
</evidence>
<dbReference type="Pfam" id="PF00884">
    <property type="entry name" value="Sulfatase"/>
    <property type="match status" value="1"/>
</dbReference>
<evidence type="ECO:0000313" key="11">
    <source>
        <dbReference type="EMBL" id="RGS38835.1"/>
    </source>
</evidence>
<keyword evidence="4 8" id="KW-0812">Transmembrane</keyword>
<keyword evidence="6 8" id="KW-0472">Membrane</keyword>
<feature type="domain" description="IPT/TIG" evidence="10">
    <location>
        <begin position="628"/>
        <end position="682"/>
    </location>
</feature>
<gene>
    <name evidence="11" type="ORF">DWX93_11450</name>
</gene>
<comment type="subcellular location">
    <subcellularLocation>
        <location evidence="1">Cell membrane</location>
        <topology evidence="1">Multi-pass membrane protein</topology>
    </subcellularLocation>
</comment>
<evidence type="ECO:0000256" key="4">
    <source>
        <dbReference type="ARBA" id="ARBA00022692"/>
    </source>
</evidence>
<dbReference type="InterPro" id="IPR050448">
    <property type="entry name" value="OpgB/LTA_synthase_biosynth"/>
</dbReference>
<feature type="region of interest" description="Disordered" evidence="7">
    <location>
        <begin position="697"/>
        <end position="773"/>
    </location>
</feature>
<evidence type="ECO:0000259" key="10">
    <source>
        <dbReference type="Pfam" id="PF01833"/>
    </source>
</evidence>
<feature type="transmembrane region" description="Helical" evidence="8">
    <location>
        <begin position="189"/>
        <end position="206"/>
    </location>
</feature>